<reference evidence="4 5" key="1">
    <citation type="submission" date="2020-08" db="EMBL/GenBank/DDBJ databases">
        <title>Genomic Encyclopedia of Type Strains, Phase III (KMG-III): the genomes of soil and plant-associated and newly described type strains.</title>
        <authorList>
            <person name="Whitman W."/>
        </authorList>
    </citation>
    <scope>NUCLEOTIDE SEQUENCE [LARGE SCALE GENOMIC DNA]</scope>
    <source>
        <strain evidence="4 5">CECT 3273</strain>
    </source>
</reference>
<dbReference type="GO" id="GO:0003677">
    <property type="term" value="F:DNA binding"/>
    <property type="evidence" value="ECO:0007669"/>
    <property type="project" value="UniProtKB-KW"/>
</dbReference>
<gene>
    <name evidence="4" type="ORF">FHS37_007419</name>
</gene>
<evidence type="ECO:0000313" key="4">
    <source>
        <dbReference type="EMBL" id="MBB4903322.1"/>
    </source>
</evidence>
<dbReference type="GO" id="GO:0000160">
    <property type="term" value="P:phosphorelay signal transduction system"/>
    <property type="evidence" value="ECO:0007669"/>
    <property type="project" value="InterPro"/>
</dbReference>
<dbReference type="Gene3D" id="3.40.50.2300">
    <property type="match status" value="1"/>
</dbReference>
<evidence type="ECO:0000259" key="3">
    <source>
        <dbReference type="PROSITE" id="PS50110"/>
    </source>
</evidence>
<dbReference type="AlphaFoldDB" id="A0A7W7PXU8"/>
<accession>A0A7W7PXU8</accession>
<dbReference type="InterPro" id="IPR011006">
    <property type="entry name" value="CheY-like_superfamily"/>
</dbReference>
<evidence type="ECO:0000256" key="1">
    <source>
        <dbReference type="PROSITE-ProRule" id="PRU00169"/>
    </source>
</evidence>
<dbReference type="PROSITE" id="PS50110">
    <property type="entry name" value="RESPONSE_REGULATORY"/>
    <property type="match status" value="1"/>
</dbReference>
<dbReference type="EMBL" id="JACHJI010000026">
    <property type="protein sequence ID" value="MBB4903322.1"/>
    <property type="molecule type" value="Genomic_DNA"/>
</dbReference>
<keyword evidence="4" id="KW-0238">DNA-binding</keyword>
<dbReference type="RefSeq" id="WP_184829312.1">
    <property type="nucleotide sequence ID" value="NZ_BMTK01000020.1"/>
</dbReference>
<comment type="caution">
    <text evidence="4">The sequence shown here is derived from an EMBL/GenBank/DDBJ whole genome shotgun (WGS) entry which is preliminary data.</text>
</comment>
<feature type="region of interest" description="Disordered" evidence="2">
    <location>
        <begin position="174"/>
        <end position="200"/>
    </location>
</feature>
<dbReference type="Proteomes" id="UP000579523">
    <property type="component" value="Unassembled WGS sequence"/>
</dbReference>
<dbReference type="SUPFAM" id="SSF52172">
    <property type="entry name" value="CheY-like"/>
    <property type="match status" value="1"/>
</dbReference>
<organism evidence="4 5">
    <name type="scientific">Streptomyces griseomycini</name>
    <dbReference type="NCBI Taxonomy" id="66895"/>
    <lineage>
        <taxon>Bacteria</taxon>
        <taxon>Bacillati</taxon>
        <taxon>Actinomycetota</taxon>
        <taxon>Actinomycetes</taxon>
        <taxon>Kitasatosporales</taxon>
        <taxon>Streptomycetaceae</taxon>
        <taxon>Streptomyces</taxon>
    </lineage>
</organism>
<sequence length="200" mass="21791">MRENDPDRALRATMESFLAALESSVDTDASLAQVYAAQSAGPVSPDQYSVESRNPISPNLQGRILVVNDNKTLRQLIRINLELEGFEVLAAASKLQAQETTRQVEFDVVVLEIMPDYEAVGQIIVGIDPSIKVILTGVSTPTTEPPFPLHDQIARPFEVSDLVSAVSKAIAARRQPRAAPGEAKKETDSQWMSFSRPTGC</sequence>
<feature type="domain" description="Response regulatory" evidence="3">
    <location>
        <begin position="63"/>
        <end position="170"/>
    </location>
</feature>
<evidence type="ECO:0000256" key="2">
    <source>
        <dbReference type="SAM" id="MobiDB-lite"/>
    </source>
</evidence>
<name>A0A7W7PXU8_9ACTN</name>
<proteinExistence type="predicted"/>
<evidence type="ECO:0000313" key="5">
    <source>
        <dbReference type="Proteomes" id="UP000579523"/>
    </source>
</evidence>
<protein>
    <submittedName>
        <fullName evidence="4">DNA-binding NtrC family response regulator</fullName>
    </submittedName>
</protein>
<dbReference type="InterPro" id="IPR001789">
    <property type="entry name" value="Sig_transdc_resp-reg_receiver"/>
</dbReference>
<keyword evidence="5" id="KW-1185">Reference proteome</keyword>
<comment type="caution">
    <text evidence="1">Lacks conserved residue(s) required for the propagation of feature annotation.</text>
</comment>
<feature type="compositionally biased region" description="Polar residues" evidence="2">
    <location>
        <begin position="189"/>
        <end position="200"/>
    </location>
</feature>